<dbReference type="Gene3D" id="1.20.1250.20">
    <property type="entry name" value="MFS general substrate transporter like domains"/>
    <property type="match status" value="1"/>
</dbReference>
<dbReference type="PANTHER" id="PTHR43129">
    <property type="entry name" value="FOSMIDOMYCIN RESISTANCE PROTEIN"/>
    <property type="match status" value="1"/>
</dbReference>
<evidence type="ECO:0000256" key="1">
    <source>
        <dbReference type="SAM" id="Phobius"/>
    </source>
</evidence>
<proteinExistence type="predicted"/>
<protein>
    <submittedName>
        <fullName evidence="2">MFS transporter</fullName>
    </submittedName>
</protein>
<dbReference type="EMBL" id="QFPP01000718">
    <property type="protein sequence ID" value="PZQ59952.1"/>
    <property type="molecule type" value="Genomic_DNA"/>
</dbReference>
<evidence type="ECO:0000313" key="2">
    <source>
        <dbReference type="EMBL" id="PZQ59952.1"/>
    </source>
</evidence>
<dbReference type="AlphaFoldDB" id="A0A2W5P2B8"/>
<reference evidence="2 3" key="1">
    <citation type="submission" date="2017-08" db="EMBL/GenBank/DDBJ databases">
        <title>Infants hospitalized years apart are colonized by the same room-sourced microbial strains.</title>
        <authorList>
            <person name="Brooks B."/>
            <person name="Olm M.R."/>
            <person name="Firek B.A."/>
            <person name="Baker R."/>
            <person name="Thomas B.C."/>
            <person name="Morowitz M.J."/>
            <person name="Banfield J.F."/>
        </authorList>
    </citation>
    <scope>NUCLEOTIDE SEQUENCE [LARGE SCALE GENOMIC DNA]</scope>
    <source>
        <strain evidence="2">S2_005_003_R2_41</strain>
    </source>
</reference>
<keyword evidence="1" id="KW-1133">Transmembrane helix</keyword>
<dbReference type="GO" id="GO:0005886">
    <property type="term" value="C:plasma membrane"/>
    <property type="evidence" value="ECO:0007669"/>
    <property type="project" value="TreeGrafter"/>
</dbReference>
<organism evidence="2 3">
    <name type="scientific">Variovorax paradoxus</name>
    <dbReference type="NCBI Taxonomy" id="34073"/>
    <lineage>
        <taxon>Bacteria</taxon>
        <taxon>Pseudomonadati</taxon>
        <taxon>Pseudomonadota</taxon>
        <taxon>Betaproteobacteria</taxon>
        <taxon>Burkholderiales</taxon>
        <taxon>Comamonadaceae</taxon>
        <taxon>Variovorax</taxon>
    </lineage>
</organism>
<dbReference type="InterPro" id="IPR036259">
    <property type="entry name" value="MFS_trans_sf"/>
</dbReference>
<comment type="caution">
    <text evidence="2">The sequence shown here is derived from an EMBL/GenBank/DDBJ whole genome shotgun (WGS) entry which is preliminary data.</text>
</comment>
<dbReference type="Proteomes" id="UP000249135">
    <property type="component" value="Unassembled WGS sequence"/>
</dbReference>
<dbReference type="SUPFAM" id="SSF103473">
    <property type="entry name" value="MFS general substrate transporter"/>
    <property type="match status" value="1"/>
</dbReference>
<feature type="transmembrane region" description="Helical" evidence="1">
    <location>
        <begin position="68"/>
        <end position="90"/>
    </location>
</feature>
<gene>
    <name evidence="2" type="ORF">DI563_29925</name>
</gene>
<name>A0A2W5P2B8_VARPD</name>
<accession>A0A2W5P2B8</accession>
<feature type="transmembrane region" description="Helical" evidence="1">
    <location>
        <begin position="20"/>
        <end position="47"/>
    </location>
</feature>
<feature type="non-terminal residue" evidence="2">
    <location>
        <position position="1"/>
    </location>
</feature>
<sequence length="127" mass="12795">WLGARLGVTGTVLATEGGSALGIVALLLCPLGLAWVLLPLLGAMLNGTSSVLYGTVPELAPRGSTERAFAIFYTGVIASGALSPVLYGLLGDRVGIQLATCATVLTALAILPLALTLRPRLARAAAA</sequence>
<feature type="transmembrane region" description="Helical" evidence="1">
    <location>
        <begin position="96"/>
        <end position="117"/>
    </location>
</feature>
<dbReference type="PANTHER" id="PTHR43129:SF1">
    <property type="entry name" value="FOSMIDOMYCIN RESISTANCE PROTEIN"/>
    <property type="match status" value="1"/>
</dbReference>
<keyword evidence="1" id="KW-0472">Membrane</keyword>
<evidence type="ECO:0000313" key="3">
    <source>
        <dbReference type="Proteomes" id="UP000249135"/>
    </source>
</evidence>
<keyword evidence="1" id="KW-0812">Transmembrane</keyword>